<keyword evidence="3" id="KW-0202">Cytokine</keyword>
<evidence type="ECO:0000256" key="2">
    <source>
        <dbReference type="ARBA" id="ARBA00005851"/>
    </source>
</evidence>
<accession>A0A9W8HPX5</accession>
<comment type="catalytic activity">
    <reaction evidence="6">
        <text>3-phenylpyruvate = enol-phenylpyruvate</text>
        <dbReference type="Rhea" id="RHEA:17097"/>
        <dbReference type="ChEBI" id="CHEBI:16815"/>
        <dbReference type="ChEBI" id="CHEBI:18005"/>
        <dbReference type="EC" id="5.3.2.1"/>
    </reaction>
</comment>
<evidence type="ECO:0000256" key="8">
    <source>
        <dbReference type="ARBA" id="ARBA00038932"/>
    </source>
</evidence>
<dbReference type="GO" id="GO:0005615">
    <property type="term" value="C:extracellular space"/>
    <property type="evidence" value="ECO:0007669"/>
    <property type="project" value="UniProtKB-KW"/>
</dbReference>
<protein>
    <recommendedName>
        <fullName evidence="12">L-dopachrome isomerase</fullName>
        <ecNumber evidence="9">5.3.2.1</ecNumber>
        <ecNumber evidence="8">5.3.3.12</ecNumber>
    </recommendedName>
    <alternativeName>
        <fullName evidence="10">L-dopachrome tautomerase</fullName>
    </alternativeName>
    <alternativeName>
        <fullName evidence="11">Phenylpyruvate tautomerase</fullName>
    </alternativeName>
</protein>
<evidence type="ECO:0000256" key="5">
    <source>
        <dbReference type="ARBA" id="ARBA00023235"/>
    </source>
</evidence>
<proteinExistence type="inferred from homology"/>
<dbReference type="OrthoDB" id="255819at2759"/>
<evidence type="ECO:0000256" key="11">
    <source>
        <dbReference type="ARBA" id="ARBA00041912"/>
    </source>
</evidence>
<dbReference type="Pfam" id="PF01187">
    <property type="entry name" value="MIF"/>
    <property type="match status" value="1"/>
</dbReference>
<keyword evidence="4" id="KW-0964">Secreted</keyword>
<dbReference type="PANTHER" id="PTHR11954:SF6">
    <property type="entry name" value="MACROPHAGE MIGRATION INHIBITORY FACTOR"/>
    <property type="match status" value="1"/>
</dbReference>
<evidence type="ECO:0000256" key="9">
    <source>
        <dbReference type="ARBA" id="ARBA00039086"/>
    </source>
</evidence>
<evidence type="ECO:0000256" key="3">
    <source>
        <dbReference type="ARBA" id="ARBA00022514"/>
    </source>
</evidence>
<evidence type="ECO:0000256" key="1">
    <source>
        <dbReference type="ARBA" id="ARBA00004613"/>
    </source>
</evidence>
<sequence length="113" mass="11629">MPHCEVTTNVQAADPKELSLKAASVVAELLSKPLSFVTSIVNYNAGMICGGSDAPAAYIMIGSIGSVGGSKNAPIIAGVTKLFSEALGISPERINVEIRDIPRGNYGINGAQL</sequence>
<comment type="catalytic activity">
    <reaction evidence="7">
        <text>L-dopachrome = 5,6-dihydroxyindole-2-carboxylate</text>
        <dbReference type="Rhea" id="RHEA:13041"/>
        <dbReference type="ChEBI" id="CHEBI:16875"/>
        <dbReference type="ChEBI" id="CHEBI:57509"/>
        <dbReference type="EC" id="5.3.3.12"/>
    </reaction>
</comment>
<dbReference type="AlphaFoldDB" id="A0A9W8HPX5"/>
<dbReference type="Proteomes" id="UP001140094">
    <property type="component" value="Unassembled WGS sequence"/>
</dbReference>
<dbReference type="Gene3D" id="3.30.429.10">
    <property type="entry name" value="Macrophage Migration Inhibitory Factor"/>
    <property type="match status" value="1"/>
</dbReference>
<keyword evidence="5" id="KW-0413">Isomerase</keyword>
<evidence type="ECO:0000256" key="4">
    <source>
        <dbReference type="ARBA" id="ARBA00022525"/>
    </source>
</evidence>
<dbReference type="InterPro" id="IPR014347">
    <property type="entry name" value="Tautomerase/MIF_sf"/>
</dbReference>
<comment type="similarity">
    <text evidence="2">Belongs to the MIF family.</text>
</comment>
<reference evidence="13" key="1">
    <citation type="submission" date="2022-07" db="EMBL/GenBank/DDBJ databases">
        <title>Phylogenomic reconstructions and comparative analyses of Kickxellomycotina fungi.</title>
        <authorList>
            <person name="Reynolds N.K."/>
            <person name="Stajich J.E."/>
            <person name="Barry K."/>
            <person name="Grigoriev I.V."/>
            <person name="Crous P."/>
            <person name="Smith M.E."/>
        </authorList>
    </citation>
    <scope>NUCLEOTIDE SEQUENCE</scope>
    <source>
        <strain evidence="13">NRRL 1565</strain>
    </source>
</reference>
<dbReference type="PANTHER" id="PTHR11954">
    <property type="entry name" value="D-DOPACHROME DECARBOXYLASE"/>
    <property type="match status" value="1"/>
</dbReference>
<comment type="caution">
    <text evidence="13">The sequence shown here is derived from an EMBL/GenBank/DDBJ whole genome shotgun (WGS) entry which is preliminary data.</text>
</comment>
<evidence type="ECO:0000256" key="12">
    <source>
        <dbReference type="ARBA" id="ARBA00042730"/>
    </source>
</evidence>
<dbReference type="SUPFAM" id="SSF55331">
    <property type="entry name" value="Tautomerase/MIF"/>
    <property type="match status" value="1"/>
</dbReference>
<dbReference type="InterPro" id="IPR001398">
    <property type="entry name" value="Macrophage_inhib_fac"/>
</dbReference>
<evidence type="ECO:0000256" key="10">
    <source>
        <dbReference type="ARBA" id="ARBA00041631"/>
    </source>
</evidence>
<evidence type="ECO:0000313" key="13">
    <source>
        <dbReference type="EMBL" id="KAJ2796049.1"/>
    </source>
</evidence>
<dbReference type="EC" id="5.3.2.1" evidence="9"/>
<evidence type="ECO:0000256" key="6">
    <source>
        <dbReference type="ARBA" id="ARBA00036735"/>
    </source>
</evidence>
<evidence type="ECO:0000256" key="7">
    <source>
        <dbReference type="ARBA" id="ARBA00036823"/>
    </source>
</evidence>
<comment type="subcellular location">
    <subcellularLocation>
        <location evidence="1">Secreted</location>
    </subcellularLocation>
</comment>
<keyword evidence="14" id="KW-1185">Reference proteome</keyword>
<organism evidence="13 14">
    <name type="scientific">Coemansia guatemalensis</name>
    <dbReference type="NCBI Taxonomy" id="2761395"/>
    <lineage>
        <taxon>Eukaryota</taxon>
        <taxon>Fungi</taxon>
        <taxon>Fungi incertae sedis</taxon>
        <taxon>Zoopagomycota</taxon>
        <taxon>Kickxellomycotina</taxon>
        <taxon>Kickxellomycetes</taxon>
        <taxon>Kickxellales</taxon>
        <taxon>Kickxellaceae</taxon>
        <taxon>Coemansia</taxon>
    </lineage>
</organism>
<gene>
    <name evidence="13" type="ORF">H4R20_005670</name>
</gene>
<dbReference type="EC" id="5.3.3.12" evidence="8"/>
<dbReference type="EMBL" id="JANBUO010002010">
    <property type="protein sequence ID" value="KAJ2796049.1"/>
    <property type="molecule type" value="Genomic_DNA"/>
</dbReference>
<dbReference type="GO" id="GO:0004167">
    <property type="term" value="F:dopachrome isomerase activity"/>
    <property type="evidence" value="ECO:0007669"/>
    <property type="project" value="UniProtKB-EC"/>
</dbReference>
<evidence type="ECO:0000313" key="14">
    <source>
        <dbReference type="Proteomes" id="UP001140094"/>
    </source>
</evidence>
<dbReference type="GO" id="GO:0050178">
    <property type="term" value="F:phenylpyruvate tautomerase activity"/>
    <property type="evidence" value="ECO:0007669"/>
    <property type="project" value="UniProtKB-EC"/>
</dbReference>
<name>A0A9W8HPX5_9FUNG</name>